<dbReference type="NCBIfam" id="TIGR00407">
    <property type="entry name" value="proA"/>
    <property type="match status" value="1"/>
</dbReference>
<dbReference type="AlphaFoldDB" id="A0A1F6GQA3"/>
<dbReference type="EMBL" id="MFNF01000048">
    <property type="protein sequence ID" value="OGH00198.1"/>
    <property type="molecule type" value="Genomic_DNA"/>
</dbReference>
<evidence type="ECO:0000259" key="9">
    <source>
        <dbReference type="Pfam" id="PF00171"/>
    </source>
</evidence>
<comment type="function">
    <text evidence="7">Catalyzes the NADPH-dependent reduction of L-glutamate 5-phosphate into L-glutamate 5-semialdehyde and phosphate. The product spontaneously undergoes cyclization to form 1-pyrroline-5-carboxylate.</text>
</comment>
<dbReference type="GO" id="GO:0004350">
    <property type="term" value="F:glutamate-5-semialdehyde dehydrogenase activity"/>
    <property type="evidence" value="ECO:0007669"/>
    <property type="project" value="UniProtKB-UniRule"/>
</dbReference>
<keyword evidence="7" id="KW-0963">Cytoplasm</keyword>
<dbReference type="Proteomes" id="UP000177583">
    <property type="component" value="Unassembled WGS sequence"/>
</dbReference>
<evidence type="ECO:0000256" key="3">
    <source>
        <dbReference type="ARBA" id="ARBA00022650"/>
    </source>
</evidence>
<dbReference type="PANTHER" id="PTHR11063:SF8">
    <property type="entry name" value="DELTA-1-PYRROLINE-5-CARBOXYLATE SYNTHASE"/>
    <property type="match status" value="1"/>
</dbReference>
<dbReference type="EC" id="1.2.1.41" evidence="7"/>
<dbReference type="InterPro" id="IPR020593">
    <property type="entry name" value="G-glutamylP_reductase_CS"/>
</dbReference>
<protein>
    <recommendedName>
        <fullName evidence="7">Gamma-glutamyl phosphate reductase</fullName>
        <shortName evidence="7">GPR</shortName>
        <ecNumber evidence="7">1.2.1.41</ecNumber>
    </recommendedName>
    <alternativeName>
        <fullName evidence="7">Glutamate-5-semialdehyde dehydrogenase</fullName>
    </alternativeName>
    <alternativeName>
        <fullName evidence="7">Glutamyl-gamma-semialdehyde dehydrogenase</fullName>
        <shortName evidence="7">GSA dehydrogenase</shortName>
    </alternativeName>
</protein>
<dbReference type="SUPFAM" id="SSF53720">
    <property type="entry name" value="ALDH-like"/>
    <property type="match status" value="1"/>
</dbReference>
<dbReference type="InterPro" id="IPR016161">
    <property type="entry name" value="Ald_DH/histidinol_DH"/>
</dbReference>
<evidence type="ECO:0000256" key="7">
    <source>
        <dbReference type="HAMAP-Rule" id="MF_00412"/>
    </source>
</evidence>
<dbReference type="NCBIfam" id="NF001221">
    <property type="entry name" value="PRK00197.1"/>
    <property type="match status" value="1"/>
</dbReference>
<dbReference type="InterPro" id="IPR012134">
    <property type="entry name" value="Glu-5-SA_DH"/>
</dbReference>
<evidence type="ECO:0000313" key="11">
    <source>
        <dbReference type="Proteomes" id="UP000177583"/>
    </source>
</evidence>
<evidence type="ECO:0000256" key="8">
    <source>
        <dbReference type="SAM" id="Coils"/>
    </source>
</evidence>
<dbReference type="GO" id="GO:0050661">
    <property type="term" value="F:NADP binding"/>
    <property type="evidence" value="ECO:0007669"/>
    <property type="project" value="InterPro"/>
</dbReference>
<comment type="similarity">
    <text evidence="7">Belongs to the gamma-glutamyl phosphate reductase family.</text>
</comment>
<dbReference type="FunFam" id="3.40.309.10:FF:000006">
    <property type="entry name" value="Gamma-glutamyl phosphate reductase"/>
    <property type="match status" value="1"/>
</dbReference>
<reference evidence="10 11" key="1">
    <citation type="journal article" date="2016" name="Nat. Commun.">
        <title>Thousands of microbial genomes shed light on interconnected biogeochemical processes in an aquifer system.</title>
        <authorList>
            <person name="Anantharaman K."/>
            <person name="Brown C.T."/>
            <person name="Hug L.A."/>
            <person name="Sharon I."/>
            <person name="Castelle C.J."/>
            <person name="Probst A.J."/>
            <person name="Thomas B.C."/>
            <person name="Singh A."/>
            <person name="Wilkins M.J."/>
            <person name="Karaoz U."/>
            <person name="Brodie E.L."/>
            <person name="Williams K.H."/>
            <person name="Hubbard S.S."/>
            <person name="Banfield J.F."/>
        </authorList>
    </citation>
    <scope>NUCLEOTIDE SEQUENCE [LARGE SCALE GENOMIC DNA]</scope>
</reference>
<comment type="caution">
    <text evidence="10">The sequence shown here is derived from an EMBL/GenBank/DDBJ whole genome shotgun (WGS) entry which is preliminary data.</text>
</comment>
<keyword evidence="3 7" id="KW-0641">Proline biosynthesis</keyword>
<dbReference type="PANTHER" id="PTHR11063">
    <property type="entry name" value="GLUTAMATE SEMIALDEHYDE DEHYDROGENASE"/>
    <property type="match status" value="1"/>
</dbReference>
<evidence type="ECO:0000256" key="1">
    <source>
        <dbReference type="ARBA" id="ARBA00004985"/>
    </source>
</evidence>
<comment type="subcellular location">
    <subcellularLocation>
        <location evidence="7">Cytoplasm</location>
    </subcellularLocation>
</comment>
<proteinExistence type="inferred from homology"/>
<dbReference type="Gene3D" id="3.40.605.10">
    <property type="entry name" value="Aldehyde Dehydrogenase, Chain A, domain 1"/>
    <property type="match status" value="1"/>
</dbReference>
<dbReference type="InterPro" id="IPR015590">
    <property type="entry name" value="Aldehyde_DH_dom"/>
</dbReference>
<evidence type="ECO:0000256" key="2">
    <source>
        <dbReference type="ARBA" id="ARBA00022605"/>
    </source>
</evidence>
<evidence type="ECO:0000256" key="4">
    <source>
        <dbReference type="ARBA" id="ARBA00022857"/>
    </source>
</evidence>
<dbReference type="UniPathway" id="UPA00098">
    <property type="reaction ID" value="UER00360"/>
</dbReference>
<dbReference type="InterPro" id="IPR016163">
    <property type="entry name" value="Ald_DH_C"/>
</dbReference>
<dbReference type="GO" id="GO:0005737">
    <property type="term" value="C:cytoplasm"/>
    <property type="evidence" value="ECO:0007669"/>
    <property type="project" value="UniProtKB-SubCell"/>
</dbReference>
<feature type="coiled-coil region" evidence="8">
    <location>
        <begin position="24"/>
        <end position="51"/>
    </location>
</feature>
<evidence type="ECO:0000256" key="6">
    <source>
        <dbReference type="ARBA" id="ARBA00049024"/>
    </source>
</evidence>
<dbReference type="InterPro" id="IPR016162">
    <property type="entry name" value="Ald_DH_N"/>
</dbReference>
<gene>
    <name evidence="7" type="primary">proA</name>
    <name evidence="10" type="ORF">A2557_05555</name>
</gene>
<keyword evidence="4 7" id="KW-0521">NADP</keyword>
<keyword evidence="5 7" id="KW-0560">Oxidoreductase</keyword>
<name>A0A1F6GQA3_9PROT</name>
<keyword evidence="8" id="KW-0175">Coiled coil</keyword>
<evidence type="ECO:0000313" key="10">
    <source>
        <dbReference type="EMBL" id="OGH00198.1"/>
    </source>
</evidence>
<dbReference type="Gene3D" id="3.40.309.10">
    <property type="entry name" value="Aldehyde Dehydrogenase, Chain A, domain 2"/>
    <property type="match status" value="1"/>
</dbReference>
<accession>A0A1F6GQA3</accession>
<organism evidence="10 11">
    <name type="scientific">Candidatus Lambdaproteobacteria bacterium RIFOXYD2_FULL_56_26</name>
    <dbReference type="NCBI Taxonomy" id="1817773"/>
    <lineage>
        <taxon>Bacteria</taxon>
        <taxon>Pseudomonadati</taxon>
        <taxon>Pseudomonadota</taxon>
        <taxon>Candidatus Lambdaproteobacteria</taxon>
    </lineage>
</organism>
<comment type="pathway">
    <text evidence="1 7">Amino-acid biosynthesis; L-proline biosynthesis; L-glutamate 5-semialdehyde from L-glutamate: step 2/2.</text>
</comment>
<comment type="catalytic activity">
    <reaction evidence="6 7">
        <text>L-glutamate 5-semialdehyde + phosphate + NADP(+) = L-glutamyl 5-phosphate + NADPH + H(+)</text>
        <dbReference type="Rhea" id="RHEA:19541"/>
        <dbReference type="ChEBI" id="CHEBI:15378"/>
        <dbReference type="ChEBI" id="CHEBI:43474"/>
        <dbReference type="ChEBI" id="CHEBI:57783"/>
        <dbReference type="ChEBI" id="CHEBI:58066"/>
        <dbReference type="ChEBI" id="CHEBI:58274"/>
        <dbReference type="ChEBI" id="CHEBI:58349"/>
        <dbReference type="EC" id="1.2.1.41"/>
    </reaction>
</comment>
<dbReference type="PROSITE" id="PS01223">
    <property type="entry name" value="PROA"/>
    <property type="match status" value="1"/>
</dbReference>
<dbReference type="GO" id="GO:0055129">
    <property type="term" value="P:L-proline biosynthetic process"/>
    <property type="evidence" value="ECO:0007669"/>
    <property type="project" value="UniProtKB-UniRule"/>
</dbReference>
<dbReference type="InterPro" id="IPR000965">
    <property type="entry name" value="GPR_dom"/>
</dbReference>
<dbReference type="HAMAP" id="MF_00412">
    <property type="entry name" value="ProA"/>
    <property type="match status" value="1"/>
</dbReference>
<feature type="domain" description="Aldehyde dehydrogenase" evidence="9">
    <location>
        <begin position="3"/>
        <end position="282"/>
    </location>
</feature>
<dbReference type="Pfam" id="PF00171">
    <property type="entry name" value="Aldedh"/>
    <property type="match status" value="1"/>
</dbReference>
<dbReference type="PIRSF" id="PIRSF000151">
    <property type="entry name" value="GPR"/>
    <property type="match status" value="1"/>
</dbReference>
<dbReference type="CDD" id="cd07079">
    <property type="entry name" value="ALDH_F18-19_ProA-GPR"/>
    <property type="match status" value="1"/>
</dbReference>
<keyword evidence="2 7" id="KW-0028">Amino-acid biosynthesis</keyword>
<sequence length="436" mass="47477">MPSQITQICQQARKVSVTLASLDKESKDRLLRKMAQKVKEQQAEITAANQTDLKHAQVLVEAGEMSPVLLSRLALPPHKIDQLVGYLEGVAQLEDPVGRTQYAMTLDDGLDLIRVTCPLGVLAVLFESRPEVVIQVSALCLKSGNAVILKGGSEAAQSNRVLFSLINEVLVEEGLEGAVALIETRQDVAEILTEEENLDLIIPRGSNAFVRYIQEHTKIPVLGHSEGICNLYIDGNVDQAMAVGVAIDSKTDYPSACNAIENLLFDQACEGPLVEAVLKGLQAVGVRLKACPVTRDRFPGLKIEAATEEDFHTEYGDLTLSVKTVSGLEEAIEFINKHGSHHTDSILTKDKHKAELFMTRVDSACVFHNSSTRFSDGFVFGLGAEVGISTNKTHARGPVGLEGLVIYKYLLKGKGQVRAVYSGPKAKRFLHLPLPY</sequence>
<evidence type="ECO:0000256" key="5">
    <source>
        <dbReference type="ARBA" id="ARBA00023002"/>
    </source>
</evidence>